<evidence type="ECO:0000256" key="3">
    <source>
        <dbReference type="SAM" id="Phobius"/>
    </source>
</evidence>
<proteinExistence type="inferred from homology"/>
<dbReference type="GO" id="GO:0004176">
    <property type="term" value="F:ATP-dependent peptidase activity"/>
    <property type="evidence" value="ECO:0007669"/>
    <property type="project" value="InterPro"/>
</dbReference>
<reference evidence="5 6" key="1">
    <citation type="journal article" date="2014" name="Mol. Plant">
        <title>Chromosome Scale Genome Assembly and Transcriptome Profiling of Nannochloropsis gaditana in Nitrogen Depletion.</title>
        <authorList>
            <person name="Corteggiani Carpinelli E."/>
            <person name="Telatin A."/>
            <person name="Vitulo N."/>
            <person name="Forcato C."/>
            <person name="D'Angelo M."/>
            <person name="Schiavon R."/>
            <person name="Vezzi A."/>
            <person name="Giacometti G.M."/>
            <person name="Morosinotto T."/>
            <person name="Valle G."/>
        </authorList>
    </citation>
    <scope>NUCLEOTIDE SEQUENCE [LARGE SCALE GENOMIC DNA]</scope>
    <source>
        <strain evidence="5 6">B-31</strain>
    </source>
</reference>
<keyword evidence="4" id="KW-0732">Signal</keyword>
<dbReference type="OrthoDB" id="2017408at2759"/>
<evidence type="ECO:0000313" key="6">
    <source>
        <dbReference type="Proteomes" id="UP000019335"/>
    </source>
</evidence>
<feature type="signal peptide" evidence="4">
    <location>
        <begin position="1"/>
        <end position="18"/>
    </location>
</feature>
<gene>
    <name evidence="5" type="ORF">Naga_100158g8</name>
</gene>
<keyword evidence="3" id="KW-1133">Transmembrane helix</keyword>
<keyword evidence="5" id="KW-0645">Protease</keyword>
<dbReference type="Pfam" id="PF00574">
    <property type="entry name" value="CLP_protease"/>
    <property type="match status" value="1"/>
</dbReference>
<keyword evidence="5" id="KW-0378">Hydrolase</keyword>
<dbReference type="SUPFAM" id="SSF52096">
    <property type="entry name" value="ClpP/crotonase"/>
    <property type="match status" value="1"/>
</dbReference>
<feature type="transmembrane region" description="Helical" evidence="3">
    <location>
        <begin position="40"/>
        <end position="60"/>
    </location>
</feature>
<protein>
    <recommendedName>
        <fullName evidence="2">ATP-dependent Clp protease proteolytic subunit</fullName>
    </recommendedName>
</protein>
<dbReference type="EMBL" id="AZIL01001692">
    <property type="protein sequence ID" value="EWM23292.1"/>
    <property type="molecule type" value="Genomic_DNA"/>
</dbReference>
<dbReference type="InterPro" id="IPR023562">
    <property type="entry name" value="ClpP/TepA"/>
</dbReference>
<dbReference type="CDD" id="cd07017">
    <property type="entry name" value="S14_ClpP_2"/>
    <property type="match status" value="1"/>
</dbReference>
<evidence type="ECO:0000313" key="5">
    <source>
        <dbReference type="EMBL" id="EWM23292.1"/>
    </source>
</evidence>
<comment type="similarity">
    <text evidence="1 2">Belongs to the peptidase S14 family.</text>
</comment>
<dbReference type="PANTHER" id="PTHR10381:SF46">
    <property type="entry name" value="ATP-DEPENDENT CLP PROTEASE PROTEOLYTIC SUBUNIT-RELATED PROTEIN 2, CHLOROPLASTIC"/>
    <property type="match status" value="1"/>
</dbReference>
<evidence type="ECO:0000256" key="1">
    <source>
        <dbReference type="ARBA" id="ARBA00007039"/>
    </source>
</evidence>
<dbReference type="InterPro" id="IPR001907">
    <property type="entry name" value="ClpP"/>
</dbReference>
<keyword evidence="3" id="KW-0472">Membrane</keyword>
<keyword evidence="6" id="KW-1185">Reference proteome</keyword>
<evidence type="ECO:0000256" key="2">
    <source>
        <dbReference type="RuleBase" id="RU003567"/>
    </source>
</evidence>
<dbReference type="AlphaFoldDB" id="W7TA99"/>
<accession>W7TA99</accession>
<dbReference type="PANTHER" id="PTHR10381">
    <property type="entry name" value="ATP-DEPENDENT CLP PROTEASE PROTEOLYTIC SUBUNIT"/>
    <property type="match status" value="1"/>
</dbReference>
<comment type="caution">
    <text evidence="5">The sequence shown here is derived from an EMBL/GenBank/DDBJ whole genome shotgun (WGS) entry which is preliminary data.</text>
</comment>
<keyword evidence="3" id="KW-0812">Transmembrane</keyword>
<dbReference type="GO" id="GO:0009368">
    <property type="term" value="C:endopeptidase Clp complex"/>
    <property type="evidence" value="ECO:0007669"/>
    <property type="project" value="TreeGrafter"/>
</dbReference>
<dbReference type="InterPro" id="IPR029045">
    <property type="entry name" value="ClpP/crotonase-like_dom_sf"/>
</dbReference>
<dbReference type="PRINTS" id="PR00127">
    <property type="entry name" value="CLPPROTEASEP"/>
</dbReference>
<dbReference type="Gene3D" id="3.90.226.10">
    <property type="entry name" value="2-enoyl-CoA Hydratase, Chain A, domain 1"/>
    <property type="match status" value="1"/>
</dbReference>
<dbReference type="GO" id="GO:0004252">
    <property type="term" value="F:serine-type endopeptidase activity"/>
    <property type="evidence" value="ECO:0007669"/>
    <property type="project" value="InterPro"/>
</dbReference>
<dbReference type="GO" id="GO:0051117">
    <property type="term" value="F:ATPase binding"/>
    <property type="evidence" value="ECO:0007669"/>
    <property type="project" value="TreeGrafter"/>
</dbReference>
<sequence length="232" mass="26002">MTQLFLLLLSCLFRIFMAFSGTTRPAPSCAFTTAKVATPLLLLVHALYIMSSLGVGAFVLPTSTGISTSRTPMTIQPRARTDLAHKPRSNVVMMPASEPAVPYKAPGTDYHRYVGIYQRLYYDRVLLCGQFIDDRVANQIMSILWYLHNEDKHKPIYMYFNVPGAMLRPALSVFDTMQAMSNEIETINIGLTTGMGGFLCAAGTHGRRFALPNSRFLMQKTGFEEVREKKRC</sequence>
<evidence type="ECO:0000256" key="4">
    <source>
        <dbReference type="SAM" id="SignalP"/>
    </source>
</evidence>
<organism evidence="5 6">
    <name type="scientific">Nannochloropsis gaditana</name>
    <dbReference type="NCBI Taxonomy" id="72520"/>
    <lineage>
        <taxon>Eukaryota</taxon>
        <taxon>Sar</taxon>
        <taxon>Stramenopiles</taxon>
        <taxon>Ochrophyta</taxon>
        <taxon>Eustigmatophyceae</taxon>
        <taxon>Eustigmatales</taxon>
        <taxon>Monodopsidaceae</taxon>
        <taxon>Nannochloropsis</taxon>
    </lineage>
</organism>
<dbReference type="Proteomes" id="UP000019335">
    <property type="component" value="Chromosome 17"/>
</dbReference>
<name>W7TA99_9STRA</name>
<feature type="chain" id="PRO_5004900414" description="ATP-dependent Clp protease proteolytic subunit" evidence="4">
    <location>
        <begin position="19"/>
        <end position="232"/>
    </location>
</feature>
<dbReference type="GO" id="GO:0006515">
    <property type="term" value="P:protein quality control for misfolded or incompletely synthesized proteins"/>
    <property type="evidence" value="ECO:0007669"/>
    <property type="project" value="TreeGrafter"/>
</dbReference>